<dbReference type="Proteomes" id="UP001152622">
    <property type="component" value="Chromosome 2"/>
</dbReference>
<proteinExistence type="predicted"/>
<sequence length="190" mass="21211">MIILGWSSNETLRDYSSDQESHVNPSTFDLCQAATESPPTSAAEGTRPQAPVDRQPYFTNQSVKSSRPFYAFDPSLALSAPFTSPAREYTYSARHKSLKIEGFRLDGTPPSAARPITAEVDIQCRVFPPVRAHLENVDKGNMAERSETTFYGPVPEDTTWGGTQKSQPYGRFIFYTKGEERERVIIHASN</sequence>
<keyword evidence="3" id="KW-1185">Reference proteome</keyword>
<name>A0A9Q1G210_SYNKA</name>
<gene>
    <name evidence="2" type="ORF">SKAU_G00041230</name>
</gene>
<feature type="region of interest" description="Disordered" evidence="1">
    <location>
        <begin position="34"/>
        <end position="54"/>
    </location>
</feature>
<reference evidence="2" key="1">
    <citation type="journal article" date="2023" name="Science">
        <title>Genome structures resolve the early diversification of teleost fishes.</title>
        <authorList>
            <person name="Parey E."/>
            <person name="Louis A."/>
            <person name="Montfort J."/>
            <person name="Bouchez O."/>
            <person name="Roques C."/>
            <person name="Iampietro C."/>
            <person name="Lluch J."/>
            <person name="Castinel A."/>
            <person name="Donnadieu C."/>
            <person name="Desvignes T."/>
            <person name="Floi Bucao C."/>
            <person name="Jouanno E."/>
            <person name="Wen M."/>
            <person name="Mejri S."/>
            <person name="Dirks R."/>
            <person name="Jansen H."/>
            <person name="Henkel C."/>
            <person name="Chen W.J."/>
            <person name="Zahm M."/>
            <person name="Cabau C."/>
            <person name="Klopp C."/>
            <person name="Thompson A.W."/>
            <person name="Robinson-Rechavi M."/>
            <person name="Braasch I."/>
            <person name="Lecointre G."/>
            <person name="Bobe J."/>
            <person name="Postlethwait J.H."/>
            <person name="Berthelot C."/>
            <person name="Roest Crollius H."/>
            <person name="Guiguen Y."/>
        </authorList>
    </citation>
    <scope>NUCLEOTIDE SEQUENCE</scope>
    <source>
        <strain evidence="2">WJC10195</strain>
    </source>
</reference>
<dbReference type="AlphaFoldDB" id="A0A9Q1G210"/>
<evidence type="ECO:0000313" key="3">
    <source>
        <dbReference type="Proteomes" id="UP001152622"/>
    </source>
</evidence>
<dbReference type="EMBL" id="JAINUF010000002">
    <property type="protein sequence ID" value="KAJ8373543.1"/>
    <property type="molecule type" value="Genomic_DNA"/>
</dbReference>
<evidence type="ECO:0000256" key="1">
    <source>
        <dbReference type="SAM" id="MobiDB-lite"/>
    </source>
</evidence>
<comment type="caution">
    <text evidence="2">The sequence shown here is derived from an EMBL/GenBank/DDBJ whole genome shotgun (WGS) entry which is preliminary data.</text>
</comment>
<accession>A0A9Q1G210</accession>
<evidence type="ECO:0000313" key="2">
    <source>
        <dbReference type="EMBL" id="KAJ8373543.1"/>
    </source>
</evidence>
<protein>
    <submittedName>
        <fullName evidence="2">Uncharacterized protein</fullName>
    </submittedName>
</protein>
<organism evidence="2 3">
    <name type="scientific">Synaphobranchus kaupii</name>
    <name type="common">Kaup's arrowtooth eel</name>
    <dbReference type="NCBI Taxonomy" id="118154"/>
    <lineage>
        <taxon>Eukaryota</taxon>
        <taxon>Metazoa</taxon>
        <taxon>Chordata</taxon>
        <taxon>Craniata</taxon>
        <taxon>Vertebrata</taxon>
        <taxon>Euteleostomi</taxon>
        <taxon>Actinopterygii</taxon>
        <taxon>Neopterygii</taxon>
        <taxon>Teleostei</taxon>
        <taxon>Anguilliformes</taxon>
        <taxon>Synaphobranchidae</taxon>
        <taxon>Synaphobranchus</taxon>
    </lineage>
</organism>